<proteinExistence type="predicted"/>
<dbReference type="InterPro" id="IPR016119">
    <property type="entry name" value="Br/Cl_peroxidase_C"/>
</dbReference>
<dbReference type="InterPro" id="IPR036938">
    <property type="entry name" value="PAP2/HPO_sf"/>
</dbReference>
<dbReference type="Gene3D" id="1.10.606.20">
    <property type="match status" value="1"/>
</dbReference>
<evidence type="ECO:0000259" key="1">
    <source>
        <dbReference type="Pfam" id="PF01569"/>
    </source>
</evidence>
<dbReference type="AlphaFoldDB" id="A0A5B6TLB6"/>
<dbReference type="Proteomes" id="UP000324133">
    <property type="component" value="Unassembled WGS sequence"/>
</dbReference>
<accession>A0A5B6TLB6</accession>
<reference evidence="2 3" key="1">
    <citation type="submission" date="2019-07" db="EMBL/GenBank/DDBJ databases">
        <title>Rufibacter sp. nov., isolated from lake sediment.</title>
        <authorList>
            <person name="Qu J.-H."/>
        </authorList>
    </citation>
    <scope>NUCLEOTIDE SEQUENCE [LARGE SCALE GENOMIC DNA]</scope>
    <source>
        <strain evidence="2 3">NBS58-1</strain>
    </source>
</reference>
<gene>
    <name evidence="2" type="ORF">FOA19_06335</name>
</gene>
<keyword evidence="3" id="KW-1185">Reference proteome</keyword>
<dbReference type="InterPro" id="IPR052559">
    <property type="entry name" value="V-haloperoxidase"/>
</dbReference>
<organism evidence="2 3">
    <name type="scientific">Rufibacter hautae</name>
    <dbReference type="NCBI Taxonomy" id="2595005"/>
    <lineage>
        <taxon>Bacteria</taxon>
        <taxon>Pseudomonadati</taxon>
        <taxon>Bacteroidota</taxon>
        <taxon>Cytophagia</taxon>
        <taxon>Cytophagales</taxon>
        <taxon>Hymenobacteraceae</taxon>
        <taxon>Rufibacter</taxon>
    </lineage>
</organism>
<dbReference type="CDD" id="cd03398">
    <property type="entry name" value="PAP2_haloperoxidase"/>
    <property type="match status" value="1"/>
</dbReference>
<evidence type="ECO:0000313" key="2">
    <source>
        <dbReference type="EMBL" id="KAA3440270.1"/>
    </source>
</evidence>
<dbReference type="CDD" id="cd03380">
    <property type="entry name" value="PAP2_like_1"/>
    <property type="match status" value="1"/>
</dbReference>
<dbReference type="GO" id="GO:0004601">
    <property type="term" value="F:peroxidase activity"/>
    <property type="evidence" value="ECO:0007669"/>
    <property type="project" value="InterPro"/>
</dbReference>
<sequence length="456" mass="51013">MPITNPLRKIRLLFLVLFFTNGVFFPGVSQSQRYEAAHWNTWLVDKAQPIMVPPPPTPAASKAELRTVKQHLGKLTDAKLQVVKYWDAGAPAYRWNQLVPKLTAQKFEVALRMPSAWMNMAIYDATVLAWREKAKHQRKRPHQVDPSLKPAIPAPLTFSYPCEHSVTAAAAAHVLAYFFPAKADSILQMGRAAAQSRIDAGVQFPSDVEAGWKLGEQVARQIIEKAKQDGSAMVWKGDINKDPKKWTGKYPLGINLVSYVPLVLKSANQFQPPAPPDFAADMKEMKEFKQTFKTAAAAYFWANSGDTWTDLASQKMFEYRLHEDAPAAARIYCVLSTAYHDAAIAIMDAKYAYWGIRPSQYDSTYKPLISTPPFPGYPSGHAAAAATSCEVLSYFFPADAEQFRKLAKDCADSRFYAGIHFRTDNEVGLTMGRELGRYVVEFLMKKGSRSGLSRTR</sequence>
<dbReference type="OrthoDB" id="7793240at2"/>
<dbReference type="Pfam" id="PF01569">
    <property type="entry name" value="PAP2"/>
    <property type="match status" value="2"/>
</dbReference>
<comment type="caution">
    <text evidence="2">The sequence shown here is derived from an EMBL/GenBank/DDBJ whole genome shotgun (WGS) entry which is preliminary data.</text>
</comment>
<protein>
    <submittedName>
        <fullName evidence="2">Phosphatase PAP2 family protein</fullName>
    </submittedName>
</protein>
<feature type="domain" description="Phosphatidic acid phosphatase type 2/haloperoxidase" evidence="1">
    <location>
        <begin position="133"/>
        <end position="218"/>
    </location>
</feature>
<dbReference type="SUPFAM" id="SSF48317">
    <property type="entry name" value="Acid phosphatase/Vanadium-dependent haloperoxidase"/>
    <property type="match status" value="2"/>
</dbReference>
<feature type="domain" description="Phosphatidic acid phosphatase type 2/haloperoxidase" evidence="1">
    <location>
        <begin position="346"/>
        <end position="442"/>
    </location>
</feature>
<dbReference type="PANTHER" id="PTHR34599:SF1">
    <property type="entry name" value="PHOSPHATIDIC ACID PHOSPHATASE TYPE 2_HALOPEROXIDASE DOMAIN-CONTAINING PROTEIN"/>
    <property type="match status" value="1"/>
</dbReference>
<dbReference type="EMBL" id="VKKY01000001">
    <property type="protein sequence ID" value="KAA3440270.1"/>
    <property type="molecule type" value="Genomic_DNA"/>
</dbReference>
<evidence type="ECO:0000313" key="3">
    <source>
        <dbReference type="Proteomes" id="UP000324133"/>
    </source>
</evidence>
<name>A0A5B6TLB6_9BACT</name>
<dbReference type="Gene3D" id="1.10.606.10">
    <property type="entry name" value="Vanadium-containing Chloroperoxidase, domain 2"/>
    <property type="match status" value="1"/>
</dbReference>
<dbReference type="PANTHER" id="PTHR34599">
    <property type="entry name" value="PEROXIDASE-RELATED"/>
    <property type="match status" value="1"/>
</dbReference>
<dbReference type="InterPro" id="IPR000326">
    <property type="entry name" value="PAP2/HPO"/>
</dbReference>